<comment type="cofactor">
    <cofactor evidence="1 5">
        <name>Zn(2+)</name>
        <dbReference type="ChEBI" id="CHEBI:29105"/>
    </cofactor>
</comment>
<dbReference type="Gene3D" id="3.40.50.720">
    <property type="entry name" value="NAD(P)-binding Rossmann-like Domain"/>
    <property type="match status" value="1"/>
</dbReference>
<evidence type="ECO:0000256" key="2">
    <source>
        <dbReference type="ARBA" id="ARBA00022723"/>
    </source>
</evidence>
<dbReference type="SMART" id="SM00829">
    <property type="entry name" value="PKS_ER"/>
    <property type="match status" value="1"/>
</dbReference>
<dbReference type="Proteomes" id="UP001560293">
    <property type="component" value="Unassembled WGS sequence"/>
</dbReference>
<dbReference type="EMBL" id="JBFTEZ010000002">
    <property type="protein sequence ID" value="MEX6464346.1"/>
    <property type="molecule type" value="Genomic_DNA"/>
</dbReference>
<proteinExistence type="inferred from homology"/>
<keyword evidence="4" id="KW-0560">Oxidoreductase</keyword>
<evidence type="ECO:0000313" key="8">
    <source>
        <dbReference type="Proteomes" id="UP001560293"/>
    </source>
</evidence>
<evidence type="ECO:0000256" key="5">
    <source>
        <dbReference type="RuleBase" id="RU361277"/>
    </source>
</evidence>
<evidence type="ECO:0000256" key="4">
    <source>
        <dbReference type="ARBA" id="ARBA00023002"/>
    </source>
</evidence>
<accession>A0ABV3YHA5</accession>
<evidence type="ECO:0000259" key="6">
    <source>
        <dbReference type="SMART" id="SM00829"/>
    </source>
</evidence>
<comment type="caution">
    <text evidence="7">The sequence shown here is derived from an EMBL/GenBank/DDBJ whole genome shotgun (WGS) entry which is preliminary data.</text>
</comment>
<dbReference type="InterPro" id="IPR013149">
    <property type="entry name" value="ADH-like_C"/>
</dbReference>
<dbReference type="InterPro" id="IPR011032">
    <property type="entry name" value="GroES-like_sf"/>
</dbReference>
<comment type="similarity">
    <text evidence="5">Belongs to the zinc-containing alcohol dehydrogenase family.</text>
</comment>
<dbReference type="SUPFAM" id="SSF51735">
    <property type="entry name" value="NAD(P)-binding Rossmann-fold domains"/>
    <property type="match status" value="1"/>
</dbReference>
<feature type="domain" description="Enoyl reductase (ER)" evidence="6">
    <location>
        <begin position="16"/>
        <end position="352"/>
    </location>
</feature>
<protein>
    <submittedName>
        <fullName evidence="7">Alcohol dehydrogenase catalytic domain-containing protein</fullName>
    </submittedName>
</protein>
<reference evidence="8" key="1">
    <citation type="submission" date="2024-07" db="EMBL/GenBank/DDBJ databases">
        <title>Pseudomonas strain that inhibits Aeromonas fish pathogens.</title>
        <authorList>
            <person name="Wildschutte H."/>
        </authorList>
    </citation>
    <scope>NUCLEOTIDE SEQUENCE [LARGE SCALE GENOMIC DNA]</scope>
    <source>
        <strain evidence="8">n60</strain>
    </source>
</reference>
<dbReference type="PROSITE" id="PS00059">
    <property type="entry name" value="ADH_ZINC"/>
    <property type="match status" value="1"/>
</dbReference>
<keyword evidence="3 5" id="KW-0862">Zinc</keyword>
<dbReference type="InterPro" id="IPR020843">
    <property type="entry name" value="ER"/>
</dbReference>
<organism evidence="7 8">
    <name type="scientific">Dietzia cinnamea</name>
    <dbReference type="NCBI Taxonomy" id="321318"/>
    <lineage>
        <taxon>Bacteria</taxon>
        <taxon>Bacillati</taxon>
        <taxon>Actinomycetota</taxon>
        <taxon>Actinomycetes</taxon>
        <taxon>Mycobacteriales</taxon>
        <taxon>Dietziaceae</taxon>
        <taxon>Dietzia</taxon>
    </lineage>
</organism>
<dbReference type="Gene3D" id="3.90.180.10">
    <property type="entry name" value="Medium-chain alcohol dehydrogenases, catalytic domain"/>
    <property type="match status" value="1"/>
</dbReference>
<evidence type="ECO:0000256" key="3">
    <source>
        <dbReference type="ARBA" id="ARBA00022833"/>
    </source>
</evidence>
<gene>
    <name evidence="7" type="ORF">AB6N35_08305</name>
</gene>
<dbReference type="Pfam" id="PF08240">
    <property type="entry name" value="ADH_N"/>
    <property type="match status" value="1"/>
</dbReference>
<dbReference type="PANTHER" id="PTHR43401:SF4">
    <property type="entry name" value="D-ARABINOSE 1-DEHYDROGENASE (NADP(+))"/>
    <property type="match status" value="1"/>
</dbReference>
<sequence length="355" mass="36593">MSQYRKARGAVVTSAGGPVQVVPIEVPEPIGTEVLIAVEACGLCHSDLHYIDGSSGTDFPYLLGHEIVGHIDSVGPQVTGLEPGQRVVVALMAPCGECDQCRRGRALSCVNKIRPARSARLETGETLTSVLAAGGLATHVTVEAQHVSPITEALPDEQAALLGCGIPTGYGAVHNTAGVVEGDAVAVIGSGGVGLAAIGAAKAAGAGRILALDLNPDKLEEAKSFGATEVHVPGRGDLPTGFDTVIDAVGGAATLRTAISLAGSGARVILSGAPTQTEVADYGMREVFLKRLRIEISHWGDCLPERDLAAITAQVEDGSFPIARYVSEVVPLDDCAAAYERLREGKVLRSVIQIS</sequence>
<dbReference type="SUPFAM" id="SSF50129">
    <property type="entry name" value="GroES-like"/>
    <property type="match status" value="1"/>
</dbReference>
<dbReference type="InterPro" id="IPR013154">
    <property type="entry name" value="ADH-like_N"/>
</dbReference>
<dbReference type="RefSeq" id="WP_070720496.1">
    <property type="nucleotide sequence ID" value="NZ_JAFFGT010000064.1"/>
</dbReference>
<dbReference type="InterPro" id="IPR002328">
    <property type="entry name" value="ADH_Zn_CS"/>
</dbReference>
<dbReference type="InterPro" id="IPR050129">
    <property type="entry name" value="Zn_alcohol_dh"/>
</dbReference>
<evidence type="ECO:0000256" key="1">
    <source>
        <dbReference type="ARBA" id="ARBA00001947"/>
    </source>
</evidence>
<evidence type="ECO:0000313" key="7">
    <source>
        <dbReference type="EMBL" id="MEX6464346.1"/>
    </source>
</evidence>
<dbReference type="InterPro" id="IPR036291">
    <property type="entry name" value="NAD(P)-bd_dom_sf"/>
</dbReference>
<dbReference type="Pfam" id="PF00107">
    <property type="entry name" value="ADH_zinc_N"/>
    <property type="match status" value="1"/>
</dbReference>
<dbReference type="PANTHER" id="PTHR43401">
    <property type="entry name" value="L-THREONINE 3-DEHYDROGENASE"/>
    <property type="match status" value="1"/>
</dbReference>
<keyword evidence="8" id="KW-1185">Reference proteome</keyword>
<keyword evidence="2 5" id="KW-0479">Metal-binding</keyword>
<name>A0ABV3YHA5_9ACTN</name>